<feature type="region of interest" description="Disordered" evidence="5">
    <location>
        <begin position="170"/>
        <end position="202"/>
    </location>
</feature>
<gene>
    <name evidence="7" type="ORF">QBC36DRAFT_182708</name>
</gene>
<dbReference type="EMBL" id="MU866139">
    <property type="protein sequence ID" value="KAK4178409.1"/>
    <property type="molecule type" value="Genomic_DNA"/>
</dbReference>
<evidence type="ECO:0000313" key="8">
    <source>
        <dbReference type="Proteomes" id="UP001302321"/>
    </source>
</evidence>
<evidence type="ECO:0000256" key="1">
    <source>
        <dbReference type="ARBA" id="ARBA00022723"/>
    </source>
</evidence>
<keyword evidence="8" id="KW-1185">Reference proteome</keyword>
<dbReference type="PROSITE" id="PS51266">
    <property type="entry name" value="ZF_CHY"/>
    <property type="match status" value="1"/>
</dbReference>
<sequence>MIPIRLKPTTTHPSTSSRGPQAVTTSPPPSRIVPKPIPAQQTQDTRTYQINQLKRRYPSHKETPLPGGETLLAFNLVPSDPDFPFDLDHLECDLHIPAKYPKFPAKLHVKNGNIPRGFAINIEKGWDKLVEERTKSGGSTTLLSLTNGLDKRLEGLLSEEKAETVKLSIFKDTRHLDQQRQQDGQEKEEAPPAPKPAPVAPAARRPYMPLETFTQAQIAQAKARRAQEVRQLEARMGRLPHYHRSSDGIIYTLPLEPKKRAELPSQLQGIQSVQLVVPLLYPLQNLRVLLNDVEGGQEGEELAEGVEEAFAKKAGELVKKEGSDKGEKIGLVAMVNWLAQRIHLLVREVVRGREEEKKEMGEGKGKVVEVEVKEAEHVVSVPATQVDRGHLHVIPRPPEWGFGDGEESESSDYDSEDEDEEGGAAIEKNEGEAGGSSMPVQTAERGTAMSFPSIELHGIELLQVSILNLTVKCDRCKTLNEVTGLKNNLEKASSCKKCATAFTVRYRQELVHMNSTRAGFIDAGGCTVADLLPSTFVPTCAKCSHPSLGLVSVRGETTTNICRECHARFTFKIPEVKFLDYAPGMHTRLPPTSGPRRKTEKLGLHAGEPLPEKGSCQHYKKSYRWFRFSCCSKVHPCDKCHDAAEEHVNEWANRMICGWCSREQNYSVESCAFCGRSVIGKRGSGFWEGGKGTRDKRLMRRGDKRKYRRVGGGEARKD</sequence>
<keyword evidence="1" id="KW-0479">Metal-binding</keyword>
<dbReference type="InterPro" id="IPR008913">
    <property type="entry name" value="Znf_CHY"/>
</dbReference>
<dbReference type="Pfam" id="PF05495">
    <property type="entry name" value="zf-CHY"/>
    <property type="match status" value="1"/>
</dbReference>
<feature type="compositionally biased region" description="Basic and acidic residues" evidence="5">
    <location>
        <begin position="170"/>
        <end position="190"/>
    </location>
</feature>
<protein>
    <recommendedName>
        <fullName evidence="6">CHY-type domain-containing protein</fullName>
    </recommendedName>
</protein>
<dbReference type="InterPro" id="IPR037274">
    <property type="entry name" value="Znf_CHY_sf"/>
</dbReference>
<feature type="region of interest" description="Disordered" evidence="5">
    <location>
        <begin position="389"/>
        <end position="440"/>
    </location>
</feature>
<accession>A0AAN6WAI4</accession>
<organism evidence="7 8">
    <name type="scientific">Triangularia setosa</name>
    <dbReference type="NCBI Taxonomy" id="2587417"/>
    <lineage>
        <taxon>Eukaryota</taxon>
        <taxon>Fungi</taxon>
        <taxon>Dikarya</taxon>
        <taxon>Ascomycota</taxon>
        <taxon>Pezizomycotina</taxon>
        <taxon>Sordariomycetes</taxon>
        <taxon>Sordariomycetidae</taxon>
        <taxon>Sordariales</taxon>
        <taxon>Podosporaceae</taxon>
        <taxon>Triangularia</taxon>
    </lineage>
</organism>
<comment type="caution">
    <text evidence="7">The sequence shown here is derived from an EMBL/GenBank/DDBJ whole genome shotgun (WGS) entry which is preliminary data.</text>
</comment>
<feature type="compositionally biased region" description="Pro residues" evidence="5">
    <location>
        <begin position="26"/>
        <end position="37"/>
    </location>
</feature>
<feature type="domain" description="CHY-type" evidence="6">
    <location>
        <begin position="609"/>
        <end position="676"/>
    </location>
</feature>
<feature type="compositionally biased region" description="Acidic residues" evidence="5">
    <location>
        <begin position="404"/>
        <end position="422"/>
    </location>
</feature>
<proteinExistence type="predicted"/>
<dbReference type="GO" id="GO:0008270">
    <property type="term" value="F:zinc ion binding"/>
    <property type="evidence" value="ECO:0007669"/>
    <property type="project" value="UniProtKB-KW"/>
</dbReference>
<evidence type="ECO:0000256" key="4">
    <source>
        <dbReference type="PROSITE-ProRule" id="PRU00601"/>
    </source>
</evidence>
<evidence type="ECO:0000256" key="2">
    <source>
        <dbReference type="ARBA" id="ARBA00022771"/>
    </source>
</evidence>
<feature type="region of interest" description="Disordered" evidence="5">
    <location>
        <begin position="1"/>
        <end position="45"/>
    </location>
</feature>
<keyword evidence="3" id="KW-0862">Zinc</keyword>
<evidence type="ECO:0000313" key="7">
    <source>
        <dbReference type="EMBL" id="KAK4178409.1"/>
    </source>
</evidence>
<reference evidence="7" key="1">
    <citation type="journal article" date="2023" name="Mol. Phylogenet. Evol.">
        <title>Genome-scale phylogeny and comparative genomics of the fungal order Sordariales.</title>
        <authorList>
            <person name="Hensen N."/>
            <person name="Bonometti L."/>
            <person name="Westerberg I."/>
            <person name="Brannstrom I.O."/>
            <person name="Guillou S."/>
            <person name="Cros-Aarteil S."/>
            <person name="Calhoun S."/>
            <person name="Haridas S."/>
            <person name="Kuo A."/>
            <person name="Mondo S."/>
            <person name="Pangilinan J."/>
            <person name="Riley R."/>
            <person name="LaButti K."/>
            <person name="Andreopoulos B."/>
            <person name="Lipzen A."/>
            <person name="Chen C."/>
            <person name="Yan M."/>
            <person name="Daum C."/>
            <person name="Ng V."/>
            <person name="Clum A."/>
            <person name="Steindorff A."/>
            <person name="Ohm R.A."/>
            <person name="Martin F."/>
            <person name="Silar P."/>
            <person name="Natvig D.O."/>
            <person name="Lalanne C."/>
            <person name="Gautier V."/>
            <person name="Ament-Velasquez S.L."/>
            <person name="Kruys A."/>
            <person name="Hutchinson M.I."/>
            <person name="Powell A.J."/>
            <person name="Barry K."/>
            <person name="Miller A.N."/>
            <person name="Grigoriev I.V."/>
            <person name="Debuchy R."/>
            <person name="Gladieux P."/>
            <person name="Hiltunen Thoren M."/>
            <person name="Johannesson H."/>
        </authorList>
    </citation>
    <scope>NUCLEOTIDE SEQUENCE</scope>
    <source>
        <strain evidence="7">CBS 892.96</strain>
    </source>
</reference>
<reference evidence="7" key="2">
    <citation type="submission" date="2023-05" db="EMBL/GenBank/DDBJ databases">
        <authorList>
            <consortium name="Lawrence Berkeley National Laboratory"/>
            <person name="Steindorff A."/>
            <person name="Hensen N."/>
            <person name="Bonometti L."/>
            <person name="Westerberg I."/>
            <person name="Brannstrom I.O."/>
            <person name="Guillou S."/>
            <person name="Cros-Aarteil S."/>
            <person name="Calhoun S."/>
            <person name="Haridas S."/>
            <person name="Kuo A."/>
            <person name="Mondo S."/>
            <person name="Pangilinan J."/>
            <person name="Riley R."/>
            <person name="Labutti K."/>
            <person name="Andreopoulos B."/>
            <person name="Lipzen A."/>
            <person name="Chen C."/>
            <person name="Yanf M."/>
            <person name="Daum C."/>
            <person name="Ng V."/>
            <person name="Clum A."/>
            <person name="Ohm R."/>
            <person name="Martin F."/>
            <person name="Silar P."/>
            <person name="Natvig D."/>
            <person name="Lalanne C."/>
            <person name="Gautier V."/>
            <person name="Ament-Velasquez S.L."/>
            <person name="Kruys A."/>
            <person name="Hutchinson M.I."/>
            <person name="Powell A.J."/>
            <person name="Barry K."/>
            <person name="Miller A.N."/>
            <person name="Grigoriev I.V."/>
            <person name="Debuchy R."/>
            <person name="Gladieux P."/>
            <person name="Thoren M.H."/>
            <person name="Johannesson H."/>
        </authorList>
    </citation>
    <scope>NUCLEOTIDE SEQUENCE</scope>
    <source>
        <strain evidence="7">CBS 892.96</strain>
    </source>
</reference>
<feature type="compositionally biased region" description="Polar residues" evidence="5">
    <location>
        <begin position="8"/>
        <end position="25"/>
    </location>
</feature>
<evidence type="ECO:0000259" key="6">
    <source>
        <dbReference type="PROSITE" id="PS51266"/>
    </source>
</evidence>
<evidence type="ECO:0000256" key="3">
    <source>
        <dbReference type="ARBA" id="ARBA00022833"/>
    </source>
</evidence>
<keyword evidence="2 4" id="KW-0863">Zinc-finger</keyword>
<feature type="region of interest" description="Disordered" evidence="5">
    <location>
        <begin position="699"/>
        <end position="718"/>
    </location>
</feature>
<dbReference type="AlphaFoldDB" id="A0AAN6WAI4"/>
<name>A0AAN6WAI4_9PEZI</name>
<evidence type="ECO:0000256" key="5">
    <source>
        <dbReference type="SAM" id="MobiDB-lite"/>
    </source>
</evidence>
<dbReference type="Proteomes" id="UP001302321">
    <property type="component" value="Unassembled WGS sequence"/>
</dbReference>
<dbReference type="SUPFAM" id="SSF161219">
    <property type="entry name" value="CHY zinc finger-like"/>
    <property type="match status" value="1"/>
</dbReference>
<feature type="compositionally biased region" description="Basic residues" evidence="5">
    <location>
        <begin position="699"/>
        <end position="709"/>
    </location>
</feature>